<dbReference type="PANTHER" id="PTHR33416">
    <property type="entry name" value="NUCLEAR PORE COMPLEX PROTEIN NUP1"/>
    <property type="match status" value="1"/>
</dbReference>
<sequence>MESSAAGGERPQRSGGGASSPPPPPPPPSGWLAGLVSGAGRLLAAVLGPDSPSVSASASGSVASDDGSASSSPSSFRPRSEGYYSGTGSSSFPPKNNQLNQTEKETVLKDYAEASLAIVSDIEPKDAIAQLLMQETFSRSECSTLIKIIQERVVNPDSGGTVDGELALAISQKAGRQPTIGYSSFSPNVSTPSSSSLPIHGHGFDNSAGAGAVPTLTPAIPDLLQHNADKIQSVSKRSCSVIQDTPDNLRRIRPKINGDTINIAKFKQVDVVRNRPGRYSIFFREMPLSYKNNLSYQPSTIVFVYFSSSAASLGRDDTKHAPFLGTNNVEHTNIVSKVERAEEILDVPKKPLAVPSQHVDSSSLLAGGDQKTFDSAFLNPCSTKDLKNSLPLKVEPLDSFIPFEQKMMDLSHQKHEHAACDDSCSVSKLMFMADIGAAPSLPMQVQLQNDSKNRRRRQPNSPRTAPKPTGSPAKGTRRKNIDAVVKSEIDSLEQRMPVLAEEQDPDYVPEKRPVGRPRKG</sequence>
<dbReference type="FunCoup" id="A0A0Q3JGC0">
    <property type="interactions" value="214"/>
</dbReference>
<reference evidence="3" key="3">
    <citation type="submission" date="2018-08" db="UniProtKB">
        <authorList>
            <consortium name="EnsemblPlants"/>
        </authorList>
    </citation>
    <scope>IDENTIFICATION</scope>
    <source>
        <strain evidence="3">cv. Bd21</strain>
    </source>
</reference>
<feature type="region of interest" description="Disordered" evidence="1">
    <location>
        <begin position="448"/>
        <end position="520"/>
    </location>
</feature>
<evidence type="ECO:0000313" key="4">
    <source>
        <dbReference type="Proteomes" id="UP000008810"/>
    </source>
</evidence>
<feature type="region of interest" description="Disordered" evidence="1">
    <location>
        <begin position="47"/>
        <end position="99"/>
    </location>
</feature>
<feature type="region of interest" description="Disordered" evidence="1">
    <location>
        <begin position="1"/>
        <end position="34"/>
    </location>
</feature>
<evidence type="ECO:0000313" key="2">
    <source>
        <dbReference type="EMBL" id="KQK16907.2"/>
    </source>
</evidence>
<gene>
    <name evidence="2" type="ORF">BRADI_1g31357v3</name>
</gene>
<keyword evidence="4" id="KW-1185">Reference proteome</keyword>
<feature type="compositionally biased region" description="Low complexity" evidence="1">
    <location>
        <begin position="48"/>
        <end position="91"/>
    </location>
</feature>
<feature type="non-terminal residue" evidence="2">
    <location>
        <position position="520"/>
    </location>
</feature>
<dbReference type="ExpressionAtlas" id="A0A0Q3JGC0">
    <property type="expression patterns" value="baseline"/>
</dbReference>
<accession>A0A0Q3JGC0</accession>
<evidence type="ECO:0000313" key="3">
    <source>
        <dbReference type="EnsemblPlants" id="KQK16907"/>
    </source>
</evidence>
<feature type="compositionally biased region" description="Basic and acidic residues" evidence="1">
    <location>
        <begin position="479"/>
        <end position="493"/>
    </location>
</feature>
<reference evidence="2 3" key="1">
    <citation type="journal article" date="2010" name="Nature">
        <title>Genome sequencing and analysis of the model grass Brachypodium distachyon.</title>
        <authorList>
            <consortium name="International Brachypodium Initiative"/>
        </authorList>
    </citation>
    <scope>NUCLEOTIDE SEQUENCE [LARGE SCALE GENOMIC DNA]</scope>
    <source>
        <strain evidence="2 3">Bd21</strain>
    </source>
</reference>
<dbReference type="Gramene" id="KQK16907">
    <property type="protein sequence ID" value="KQK16907"/>
    <property type="gene ID" value="BRADI_1g31357v3"/>
</dbReference>
<dbReference type="OrthoDB" id="628468at2759"/>
<dbReference type="EMBL" id="CM000880">
    <property type="protein sequence ID" value="KQK16907.2"/>
    <property type="molecule type" value="Genomic_DNA"/>
</dbReference>
<proteinExistence type="predicted"/>
<feature type="compositionally biased region" description="Pro residues" evidence="1">
    <location>
        <begin position="20"/>
        <end position="29"/>
    </location>
</feature>
<protein>
    <submittedName>
        <fullName evidence="2 3">Uncharacterized protein</fullName>
    </submittedName>
</protein>
<reference evidence="2" key="2">
    <citation type="submission" date="2017-06" db="EMBL/GenBank/DDBJ databases">
        <title>WGS assembly of Brachypodium distachyon.</title>
        <authorList>
            <consortium name="The International Brachypodium Initiative"/>
            <person name="Lucas S."/>
            <person name="Harmon-Smith M."/>
            <person name="Lail K."/>
            <person name="Tice H."/>
            <person name="Grimwood J."/>
            <person name="Bruce D."/>
            <person name="Barry K."/>
            <person name="Shu S."/>
            <person name="Lindquist E."/>
            <person name="Wang M."/>
            <person name="Pitluck S."/>
            <person name="Vogel J.P."/>
            <person name="Garvin D.F."/>
            <person name="Mockler T.C."/>
            <person name="Schmutz J."/>
            <person name="Rokhsar D."/>
            <person name="Bevan M.W."/>
        </authorList>
    </citation>
    <scope>NUCLEOTIDE SEQUENCE</scope>
    <source>
        <strain evidence="2">Bd21</strain>
    </source>
</reference>
<dbReference type="GO" id="GO:0005635">
    <property type="term" value="C:nuclear envelope"/>
    <property type="evidence" value="ECO:0000318"/>
    <property type="project" value="GO_Central"/>
</dbReference>
<name>A0A0Q3JGC0_BRADI</name>
<dbReference type="Proteomes" id="UP000008810">
    <property type="component" value="Chromosome 1"/>
</dbReference>
<dbReference type="InParanoid" id="A0A0Q3JGC0"/>
<dbReference type="PANTHER" id="PTHR33416:SF14">
    <property type="entry name" value="OS06G0658500 PROTEIN"/>
    <property type="match status" value="1"/>
</dbReference>
<evidence type="ECO:0000256" key="1">
    <source>
        <dbReference type="SAM" id="MobiDB-lite"/>
    </source>
</evidence>
<dbReference type="GO" id="GO:0071763">
    <property type="term" value="P:nuclear membrane organization"/>
    <property type="evidence" value="ECO:0000318"/>
    <property type="project" value="GO_Central"/>
</dbReference>
<organism evidence="2">
    <name type="scientific">Brachypodium distachyon</name>
    <name type="common">Purple false brome</name>
    <name type="synonym">Trachynia distachya</name>
    <dbReference type="NCBI Taxonomy" id="15368"/>
    <lineage>
        <taxon>Eukaryota</taxon>
        <taxon>Viridiplantae</taxon>
        <taxon>Streptophyta</taxon>
        <taxon>Embryophyta</taxon>
        <taxon>Tracheophyta</taxon>
        <taxon>Spermatophyta</taxon>
        <taxon>Magnoliopsida</taxon>
        <taxon>Liliopsida</taxon>
        <taxon>Poales</taxon>
        <taxon>Poaceae</taxon>
        <taxon>BOP clade</taxon>
        <taxon>Pooideae</taxon>
        <taxon>Stipodae</taxon>
        <taxon>Brachypodieae</taxon>
        <taxon>Brachypodium</taxon>
    </lineage>
</organism>
<dbReference type="AlphaFoldDB" id="A0A0Q3JGC0"/>
<dbReference type="EnsemblPlants" id="KQK16907">
    <property type="protein sequence ID" value="KQK16907"/>
    <property type="gene ID" value="BRADI_1g31357v3"/>
</dbReference>